<proteinExistence type="predicted"/>
<dbReference type="EMBL" id="GBRH01158410">
    <property type="protein sequence ID" value="JAE39486.1"/>
    <property type="molecule type" value="Transcribed_RNA"/>
</dbReference>
<name>A0A0A9HX84_ARUDO</name>
<reference evidence="1" key="2">
    <citation type="journal article" date="2015" name="Data Brief">
        <title>Shoot transcriptome of the giant reed, Arundo donax.</title>
        <authorList>
            <person name="Barrero R.A."/>
            <person name="Guerrero F.D."/>
            <person name="Moolhuijzen P."/>
            <person name="Goolsby J.A."/>
            <person name="Tidwell J."/>
            <person name="Bellgard S.E."/>
            <person name="Bellgard M.I."/>
        </authorList>
    </citation>
    <scope>NUCLEOTIDE SEQUENCE</scope>
    <source>
        <tissue evidence="1">Shoot tissue taken approximately 20 cm above the soil surface</tissue>
    </source>
</reference>
<organism evidence="1">
    <name type="scientific">Arundo donax</name>
    <name type="common">Giant reed</name>
    <name type="synonym">Donax arundinaceus</name>
    <dbReference type="NCBI Taxonomy" id="35708"/>
    <lineage>
        <taxon>Eukaryota</taxon>
        <taxon>Viridiplantae</taxon>
        <taxon>Streptophyta</taxon>
        <taxon>Embryophyta</taxon>
        <taxon>Tracheophyta</taxon>
        <taxon>Spermatophyta</taxon>
        <taxon>Magnoliopsida</taxon>
        <taxon>Liliopsida</taxon>
        <taxon>Poales</taxon>
        <taxon>Poaceae</taxon>
        <taxon>PACMAD clade</taxon>
        <taxon>Arundinoideae</taxon>
        <taxon>Arundineae</taxon>
        <taxon>Arundo</taxon>
    </lineage>
</organism>
<dbReference type="AlphaFoldDB" id="A0A0A9HX84"/>
<protein>
    <submittedName>
        <fullName evidence="1">Uncharacterized protein</fullName>
    </submittedName>
</protein>
<sequence>MVIRCHVWGLDWLLFDRFGDDPLVFPFPRWKGVSLASWTFHVCNWSCFVDWQITCVHTLGPLH</sequence>
<reference evidence="1" key="1">
    <citation type="submission" date="2014-09" db="EMBL/GenBank/DDBJ databases">
        <authorList>
            <person name="Magalhaes I.L.F."/>
            <person name="Oliveira U."/>
            <person name="Santos F.R."/>
            <person name="Vidigal T.H.D.A."/>
            <person name="Brescovit A.D."/>
            <person name="Santos A.J."/>
        </authorList>
    </citation>
    <scope>NUCLEOTIDE SEQUENCE</scope>
    <source>
        <tissue evidence="1">Shoot tissue taken approximately 20 cm above the soil surface</tissue>
    </source>
</reference>
<evidence type="ECO:0000313" key="1">
    <source>
        <dbReference type="EMBL" id="JAE39486.1"/>
    </source>
</evidence>
<accession>A0A0A9HX84</accession>